<comment type="caution">
    <text evidence="2">The sequence shown here is derived from an EMBL/GenBank/DDBJ whole genome shotgun (WGS) entry which is preliminary data.</text>
</comment>
<dbReference type="Pfam" id="PF07258">
    <property type="entry name" value="COMM_domain"/>
    <property type="match status" value="1"/>
</dbReference>
<proteinExistence type="predicted"/>
<feature type="domain" description="COMM" evidence="1">
    <location>
        <begin position="189"/>
        <end position="262"/>
    </location>
</feature>
<sequence length="262" mass="30607">MFVLATLKLLFFGGKKKKQHKLLRARQYQTLNLNLQREGHNHFLKNPNKQVTRIAKKKKEMDLMEEKIDLVPLSQLTNAPDKETIKRTFQEAFRCRTSGLSDIRKQQWGRNFNIEKEEDVDRLFTSILSLIKIMLYNSISDPVKLMELFPKDDANFHEKLKQLIVKTCISNYNYWRTAAVNTTVSTVPKLVDFEWRLDIKQSSNNVSYMSVPAVLVSMQVQEPEQRIGILAPTSQIQFELSKESLEVMLNGLNRIKDELKKF</sequence>
<dbReference type="PANTHER" id="PTHR15663:SF4">
    <property type="entry name" value="COMM DOMAIN-CONTAINING PROTEIN 9"/>
    <property type="match status" value="1"/>
</dbReference>
<dbReference type="InterPro" id="IPR017920">
    <property type="entry name" value="COMM"/>
</dbReference>
<dbReference type="EMBL" id="ASPP01023973">
    <property type="protein sequence ID" value="ETO09628.1"/>
    <property type="molecule type" value="Genomic_DNA"/>
</dbReference>
<reference evidence="2 3" key="1">
    <citation type="journal article" date="2013" name="Curr. Biol.">
        <title>The Genome of the Foraminiferan Reticulomyxa filosa.</title>
        <authorList>
            <person name="Glockner G."/>
            <person name="Hulsmann N."/>
            <person name="Schleicher M."/>
            <person name="Noegel A.A."/>
            <person name="Eichinger L."/>
            <person name="Gallinger C."/>
            <person name="Pawlowski J."/>
            <person name="Sierra R."/>
            <person name="Euteneuer U."/>
            <person name="Pillet L."/>
            <person name="Moustafa A."/>
            <person name="Platzer M."/>
            <person name="Groth M."/>
            <person name="Szafranski K."/>
            <person name="Schliwa M."/>
        </authorList>
    </citation>
    <scope>NUCLEOTIDE SEQUENCE [LARGE SCALE GENOMIC DNA]</scope>
</reference>
<dbReference type="AlphaFoldDB" id="X6M6K9"/>
<dbReference type="PANTHER" id="PTHR15663">
    <property type="entry name" value="COMM DOMAIN-CONTAINING PROTEIN 9"/>
    <property type="match status" value="1"/>
</dbReference>
<dbReference type="PROSITE" id="PS51269">
    <property type="entry name" value="COMM"/>
    <property type="match status" value="1"/>
</dbReference>
<dbReference type="InterPro" id="IPR037360">
    <property type="entry name" value="COMMD9"/>
</dbReference>
<organism evidence="2 3">
    <name type="scientific">Reticulomyxa filosa</name>
    <dbReference type="NCBI Taxonomy" id="46433"/>
    <lineage>
        <taxon>Eukaryota</taxon>
        <taxon>Sar</taxon>
        <taxon>Rhizaria</taxon>
        <taxon>Retaria</taxon>
        <taxon>Foraminifera</taxon>
        <taxon>Monothalamids</taxon>
        <taxon>Reticulomyxidae</taxon>
        <taxon>Reticulomyxa</taxon>
    </lineage>
</organism>
<gene>
    <name evidence="2" type="ORF">RFI_27750</name>
</gene>
<dbReference type="OrthoDB" id="64318at2759"/>
<dbReference type="Pfam" id="PF20923">
    <property type="entry name" value="COMMD9_HN"/>
    <property type="match status" value="1"/>
</dbReference>
<dbReference type="Proteomes" id="UP000023152">
    <property type="component" value="Unassembled WGS sequence"/>
</dbReference>
<dbReference type="InterPro" id="IPR048676">
    <property type="entry name" value="COMMD9_N"/>
</dbReference>
<keyword evidence="3" id="KW-1185">Reference proteome</keyword>
<evidence type="ECO:0000259" key="1">
    <source>
        <dbReference type="PROSITE" id="PS51269"/>
    </source>
</evidence>
<evidence type="ECO:0000313" key="3">
    <source>
        <dbReference type="Proteomes" id="UP000023152"/>
    </source>
</evidence>
<evidence type="ECO:0000313" key="2">
    <source>
        <dbReference type="EMBL" id="ETO09628.1"/>
    </source>
</evidence>
<name>X6M6K9_RETFI</name>
<accession>X6M6K9</accession>
<protein>
    <recommendedName>
        <fullName evidence="1">COMM domain-containing protein</fullName>
    </recommendedName>
</protein>
<dbReference type="OMA" id="QEFMETP"/>